<evidence type="ECO:0000313" key="2">
    <source>
        <dbReference type="Proteomes" id="UP000593802"/>
    </source>
</evidence>
<reference evidence="1 2" key="1">
    <citation type="submission" date="2020-08" db="EMBL/GenBank/DDBJ databases">
        <title>Complete Genome Sequence of Effusibacillus dendaii Strain skT53, Isolated from Farmland soil.</title>
        <authorList>
            <person name="Konishi T."/>
            <person name="Kawasaki H."/>
        </authorList>
    </citation>
    <scope>NUCLEOTIDE SEQUENCE [LARGE SCALE GENOMIC DNA]</scope>
    <source>
        <strain evidence="2">skT53</strain>
    </source>
</reference>
<keyword evidence="2" id="KW-1185">Reference proteome</keyword>
<gene>
    <name evidence="1" type="ORF">skT53_14860</name>
</gene>
<sequence length="56" mass="6054">MSSYGEAKIQVAKELTLAALEKVSIGSLTTKGSANEVAEKVSDMYEIIFKKVDEVC</sequence>
<name>A0A7I8DF15_9BACL</name>
<proteinExistence type="predicted"/>
<organism evidence="1 2">
    <name type="scientific">Effusibacillus dendaii</name>
    <dbReference type="NCBI Taxonomy" id="2743772"/>
    <lineage>
        <taxon>Bacteria</taxon>
        <taxon>Bacillati</taxon>
        <taxon>Bacillota</taxon>
        <taxon>Bacilli</taxon>
        <taxon>Bacillales</taxon>
        <taxon>Alicyclobacillaceae</taxon>
        <taxon>Effusibacillus</taxon>
    </lineage>
</organism>
<accession>A0A7I8DF15</accession>
<dbReference type="EMBL" id="AP023366">
    <property type="protein sequence ID" value="BCJ86501.1"/>
    <property type="molecule type" value="Genomic_DNA"/>
</dbReference>
<dbReference type="AlphaFoldDB" id="A0A7I8DF15"/>
<protein>
    <submittedName>
        <fullName evidence="1">Uncharacterized protein</fullName>
    </submittedName>
</protein>
<dbReference type="RefSeq" id="WP_200760498.1">
    <property type="nucleotide sequence ID" value="NZ_AP023366.1"/>
</dbReference>
<dbReference type="KEGG" id="eff:skT53_14860"/>
<evidence type="ECO:0000313" key="1">
    <source>
        <dbReference type="EMBL" id="BCJ86501.1"/>
    </source>
</evidence>
<dbReference type="Proteomes" id="UP000593802">
    <property type="component" value="Chromosome"/>
</dbReference>